<comment type="caution">
    <text evidence="1">The sequence shown here is derived from an EMBL/GenBank/DDBJ whole genome shotgun (WGS) entry which is preliminary data.</text>
</comment>
<accession>A0A177HUA5</accession>
<dbReference type="EMBL" id="LOHS01000072">
    <property type="protein sequence ID" value="OAH13794.1"/>
    <property type="molecule type" value="Genomic_DNA"/>
</dbReference>
<evidence type="ECO:0000313" key="1">
    <source>
        <dbReference type="EMBL" id="OAH13794.1"/>
    </source>
</evidence>
<dbReference type="Proteomes" id="UP000077381">
    <property type="component" value="Unassembled WGS sequence"/>
</dbReference>
<dbReference type="AlphaFoldDB" id="A0A177HUA5"/>
<organism evidence="1 2">
    <name type="scientific">Streptomyces jeddahensis</name>
    <dbReference type="NCBI Taxonomy" id="1716141"/>
    <lineage>
        <taxon>Bacteria</taxon>
        <taxon>Bacillati</taxon>
        <taxon>Actinomycetota</taxon>
        <taxon>Actinomycetes</taxon>
        <taxon>Kitasatosporales</taxon>
        <taxon>Streptomycetaceae</taxon>
        <taxon>Streptomyces</taxon>
    </lineage>
</organism>
<proteinExistence type="predicted"/>
<protein>
    <submittedName>
        <fullName evidence="1">Uncharacterized protein</fullName>
    </submittedName>
</protein>
<gene>
    <name evidence="1" type="ORF">STSP_27720</name>
</gene>
<evidence type="ECO:0000313" key="2">
    <source>
        <dbReference type="Proteomes" id="UP000077381"/>
    </source>
</evidence>
<reference evidence="1 2" key="1">
    <citation type="submission" date="2015-12" db="EMBL/GenBank/DDBJ databases">
        <title>Genome sequence of Streptomyces sp. G25.</title>
        <authorList>
            <person name="Poehlein A."/>
            <person name="Roettig A."/>
            <person name="Hiessl S."/>
            <person name="Hauschild P."/>
            <person name="Schauer J."/>
            <person name="Madkour M.H."/>
            <person name="Al-Ansari A.M."/>
            <person name="Almakishah N.H."/>
            <person name="Steinbuechel A."/>
            <person name="Daniel R."/>
        </authorList>
    </citation>
    <scope>NUCLEOTIDE SEQUENCE [LARGE SCALE GENOMIC DNA]</scope>
    <source>
        <strain evidence="2">G25(2015)</strain>
    </source>
</reference>
<keyword evidence="2" id="KW-1185">Reference proteome</keyword>
<dbReference type="STRING" id="1716141.STSP_27720"/>
<name>A0A177HUA5_9ACTN</name>
<sequence>MRGLRDIALGGLLLTSWAVDAGWSRASVFRRLKEEGWSSLGGSVWAEPGVRPDFPIRLRAVQLAAH</sequence>